<dbReference type="EMBL" id="SMMG02000002">
    <property type="protein sequence ID" value="KAA3483941.1"/>
    <property type="molecule type" value="Genomic_DNA"/>
</dbReference>
<dbReference type="Proteomes" id="UP000325315">
    <property type="component" value="Unassembled WGS sequence"/>
</dbReference>
<protein>
    <submittedName>
        <fullName evidence="1">Uncharacterized protein</fullName>
    </submittedName>
</protein>
<evidence type="ECO:0000313" key="2">
    <source>
        <dbReference type="Proteomes" id="UP000325315"/>
    </source>
</evidence>
<sequence length="321" mass="36287">MTTGQNDVDHCDQELEIDHVPVRGTRLINEVYKRADVAVVKQACFEKSSSTRMLKSEVWIDYYETFAPVARLDTIRLLVHWLFKGSGKYISSIYLSSLGFERRISEPTLHVKKEGDETLLIVSLYVDGLLVFGGNDAMLTDFKDKMKIQPVTQKGFALKILIRFSMQNCKETSTPVAVGEKLSSQGDFEKVNESTYMSLVGCLLYLTVTRPNIMFTVSLLSRFMHCYNVNHFQAAKRILRYIKGTLSFGVMFTKADSMKLLGFADSDWVGSIDDIKSTSGYLFTLGSSFFVGVQINSPLLLNQQLELNMLQQLQLLIKQSS</sequence>
<dbReference type="AlphaFoldDB" id="A0A5B6WPX9"/>
<name>A0A5B6WPX9_9ROSI</name>
<keyword evidence="2" id="KW-1185">Reference proteome</keyword>
<reference evidence="2" key="1">
    <citation type="journal article" date="2019" name="Plant Biotechnol. J.">
        <title>Genome sequencing of the Australian wild diploid species Gossypium australe highlights disease resistance and delayed gland morphogenesis.</title>
        <authorList>
            <person name="Cai Y."/>
            <person name="Cai X."/>
            <person name="Wang Q."/>
            <person name="Wang P."/>
            <person name="Zhang Y."/>
            <person name="Cai C."/>
            <person name="Xu Y."/>
            <person name="Wang K."/>
            <person name="Zhou Z."/>
            <person name="Wang C."/>
            <person name="Geng S."/>
            <person name="Li B."/>
            <person name="Dong Q."/>
            <person name="Hou Y."/>
            <person name="Wang H."/>
            <person name="Ai P."/>
            <person name="Liu Z."/>
            <person name="Yi F."/>
            <person name="Sun M."/>
            <person name="An G."/>
            <person name="Cheng J."/>
            <person name="Zhang Y."/>
            <person name="Shi Q."/>
            <person name="Xie Y."/>
            <person name="Shi X."/>
            <person name="Chang Y."/>
            <person name="Huang F."/>
            <person name="Chen Y."/>
            <person name="Hong S."/>
            <person name="Mi L."/>
            <person name="Sun Q."/>
            <person name="Zhang L."/>
            <person name="Zhou B."/>
            <person name="Peng R."/>
            <person name="Zhang X."/>
            <person name="Liu F."/>
        </authorList>
    </citation>
    <scope>NUCLEOTIDE SEQUENCE [LARGE SCALE GENOMIC DNA]</scope>
    <source>
        <strain evidence="2">cv. PA1801</strain>
    </source>
</reference>
<organism evidence="1 2">
    <name type="scientific">Gossypium australe</name>
    <dbReference type="NCBI Taxonomy" id="47621"/>
    <lineage>
        <taxon>Eukaryota</taxon>
        <taxon>Viridiplantae</taxon>
        <taxon>Streptophyta</taxon>
        <taxon>Embryophyta</taxon>
        <taxon>Tracheophyta</taxon>
        <taxon>Spermatophyta</taxon>
        <taxon>Magnoliopsida</taxon>
        <taxon>eudicotyledons</taxon>
        <taxon>Gunneridae</taxon>
        <taxon>Pentapetalae</taxon>
        <taxon>rosids</taxon>
        <taxon>malvids</taxon>
        <taxon>Malvales</taxon>
        <taxon>Malvaceae</taxon>
        <taxon>Malvoideae</taxon>
        <taxon>Gossypium</taxon>
    </lineage>
</organism>
<gene>
    <name evidence="1" type="ORF">EPI10_006062</name>
</gene>
<proteinExistence type="predicted"/>
<dbReference type="PANTHER" id="PTHR11439">
    <property type="entry name" value="GAG-POL-RELATED RETROTRANSPOSON"/>
    <property type="match status" value="1"/>
</dbReference>
<evidence type="ECO:0000313" key="1">
    <source>
        <dbReference type="EMBL" id="KAA3483941.1"/>
    </source>
</evidence>
<dbReference type="PANTHER" id="PTHR11439:SF503">
    <property type="entry name" value="CYSTEINE-RICH RLK (RECEPTOR-LIKE PROTEIN KINASE) 8"/>
    <property type="match status" value="1"/>
</dbReference>
<dbReference type="OrthoDB" id="413760at2759"/>
<accession>A0A5B6WPX9</accession>
<comment type="caution">
    <text evidence="1">The sequence shown here is derived from an EMBL/GenBank/DDBJ whole genome shotgun (WGS) entry which is preliminary data.</text>
</comment>